<dbReference type="Gene3D" id="3.20.20.140">
    <property type="entry name" value="Metal-dependent hydrolases"/>
    <property type="match status" value="1"/>
</dbReference>
<gene>
    <name evidence="8" type="ORF">Tsedi_00200</name>
</gene>
<dbReference type="RefSeq" id="WP_143892713.1">
    <property type="nucleotide sequence ID" value="NZ_VJND01000001.1"/>
</dbReference>
<evidence type="ECO:0000256" key="3">
    <source>
        <dbReference type="ARBA" id="ARBA00012784"/>
    </source>
</evidence>
<dbReference type="GO" id="GO:0046103">
    <property type="term" value="P:inosine biosynthetic process"/>
    <property type="evidence" value="ECO:0007669"/>
    <property type="project" value="TreeGrafter"/>
</dbReference>
<evidence type="ECO:0000256" key="6">
    <source>
        <dbReference type="ARBA" id="ARBA00022833"/>
    </source>
</evidence>
<dbReference type="PANTHER" id="PTHR11409">
    <property type="entry name" value="ADENOSINE DEAMINASE"/>
    <property type="match status" value="1"/>
</dbReference>
<dbReference type="SUPFAM" id="SSF51556">
    <property type="entry name" value="Metallo-dependent hydrolases"/>
    <property type="match status" value="1"/>
</dbReference>
<dbReference type="EC" id="3.5.4.4" evidence="3"/>
<comment type="similarity">
    <text evidence="2">Belongs to the metallo-dependent hydrolases superfamily. Adenosine and AMP deaminases family.</text>
</comment>
<dbReference type="GO" id="GO:0004000">
    <property type="term" value="F:adenosine deaminase activity"/>
    <property type="evidence" value="ECO:0007669"/>
    <property type="project" value="UniProtKB-ARBA"/>
</dbReference>
<evidence type="ECO:0000259" key="7">
    <source>
        <dbReference type="Pfam" id="PF00962"/>
    </source>
</evidence>
<dbReference type="Proteomes" id="UP000320225">
    <property type="component" value="Unassembled WGS sequence"/>
</dbReference>
<evidence type="ECO:0000256" key="1">
    <source>
        <dbReference type="ARBA" id="ARBA00001947"/>
    </source>
</evidence>
<dbReference type="InterPro" id="IPR032466">
    <property type="entry name" value="Metal_Hydrolase"/>
</dbReference>
<keyword evidence="6" id="KW-0862">Zinc</keyword>
<reference evidence="8 9" key="1">
    <citation type="submission" date="2019-07" db="EMBL/GenBank/DDBJ databases">
        <title>Tepidimonas sediminis YIM 72259 draft genome.</title>
        <authorList>
            <person name="Da Costa M.S."/>
            <person name="Froufe H.J.C."/>
            <person name="Egas C."/>
            <person name="Albuquerque L."/>
        </authorList>
    </citation>
    <scope>NUCLEOTIDE SEQUENCE [LARGE SCALE GENOMIC DNA]</scope>
    <source>
        <strain evidence="8 9">YIM 72259</strain>
    </source>
</reference>
<dbReference type="GO" id="GO:0043103">
    <property type="term" value="P:hypoxanthine salvage"/>
    <property type="evidence" value="ECO:0007669"/>
    <property type="project" value="TreeGrafter"/>
</dbReference>
<comment type="caution">
    <text evidence="8">The sequence shown here is derived from an EMBL/GenBank/DDBJ whole genome shotgun (WGS) entry which is preliminary data.</text>
</comment>
<dbReference type="PANTHER" id="PTHR11409:SF43">
    <property type="entry name" value="ADENOSINE DEAMINASE"/>
    <property type="match status" value="1"/>
</dbReference>
<dbReference type="InterPro" id="IPR001365">
    <property type="entry name" value="A_deaminase_dom"/>
</dbReference>
<dbReference type="OrthoDB" id="105475at2"/>
<protein>
    <recommendedName>
        <fullName evidence="3">adenosine deaminase</fullName>
        <ecNumber evidence="3">3.5.4.4</ecNumber>
    </recommendedName>
</protein>
<evidence type="ECO:0000256" key="5">
    <source>
        <dbReference type="ARBA" id="ARBA00022801"/>
    </source>
</evidence>
<dbReference type="EMBL" id="VJND01000001">
    <property type="protein sequence ID" value="TSE27367.1"/>
    <property type="molecule type" value="Genomic_DNA"/>
</dbReference>
<evidence type="ECO:0000313" key="8">
    <source>
        <dbReference type="EMBL" id="TSE27367.1"/>
    </source>
</evidence>
<accession>A0A554WUX5</accession>
<keyword evidence="9" id="KW-1185">Reference proteome</keyword>
<evidence type="ECO:0000256" key="2">
    <source>
        <dbReference type="ARBA" id="ARBA00006676"/>
    </source>
</evidence>
<comment type="cofactor">
    <cofactor evidence="1">
        <name>Zn(2+)</name>
        <dbReference type="ChEBI" id="CHEBI:29105"/>
    </cofactor>
</comment>
<evidence type="ECO:0000256" key="4">
    <source>
        <dbReference type="ARBA" id="ARBA00022723"/>
    </source>
</evidence>
<keyword evidence="4" id="KW-0479">Metal-binding</keyword>
<dbReference type="Pfam" id="PF00962">
    <property type="entry name" value="A_deaminase"/>
    <property type="match status" value="1"/>
</dbReference>
<name>A0A554WUX5_9BURK</name>
<dbReference type="InterPro" id="IPR006330">
    <property type="entry name" value="Ado/ade_deaminase"/>
</dbReference>
<dbReference type="GO" id="GO:0046872">
    <property type="term" value="F:metal ion binding"/>
    <property type="evidence" value="ECO:0007669"/>
    <property type="project" value="UniProtKB-KW"/>
</dbReference>
<sequence length="721" mass="79467">MKASQDRNILVCTVGASWAVVPEVLGFVAPDLLPLYSLHPQAKTLERSRRQHGLRVPDELWLITSAGQQAEQSLASIRQWWEMLGNPMPLRIWVAEQTDQLATPQECLCIRELTFRVVLLARERCAGGQLLLSLAGGRKTMSADLQAAGAVLGAHAWLHVAGPDPMPDALRGSPVPSLFTQTLPVELARAVVPVVVGRGQWDETLQVPSEEGVRVDSTFFPLPLADPIEKWSPARGSPLLTEEIERRQREGARLVRNFVSTMVAGEVYPNWPGLLRLPPAVLDRLRTTMLTESHRTLLCRLPKIDLHRHLGGCLDLSAQRRVGRAMWNSLVHAEQQATRQELRELGWLHGQWPPDWPQRLRQSPRRAALCAALLSFADEALLDAQLFGSTQPRVALKSRHPAGFSAYERPGELVGSAVLSHPASLQPYADEVVRLAKLEGLVAVELRGSPHKYAPQDPVGFVRRLRDALVRAGASVGSTLQSRPDRSTGLHVGFIWILDRRNQAGAEAVLQAAVRAHAELEGFMIGLDLAGDESSSSPQRWGGLFAPAFRECLFVTVHAGEDEPAENIWEAAYHMYADRIGHGLTLHDNPRLMARFRERGICLELCPTSNIEVVGYHDPLRPLTEGLPTYPLRTLMQAGLPLTLCTDNPGISRTTLAEEYLTASRIVPGGLTVWEALALMRQGFERSFLPAPVRTALLHVADGMVTRALEDEGWMALASDG</sequence>
<organism evidence="8 9">
    <name type="scientific">Tepidimonas sediminis</name>
    <dbReference type="NCBI Taxonomy" id="2588941"/>
    <lineage>
        <taxon>Bacteria</taxon>
        <taxon>Pseudomonadati</taxon>
        <taxon>Pseudomonadota</taxon>
        <taxon>Betaproteobacteria</taxon>
        <taxon>Burkholderiales</taxon>
        <taxon>Tepidimonas</taxon>
    </lineage>
</organism>
<evidence type="ECO:0000313" key="9">
    <source>
        <dbReference type="Proteomes" id="UP000320225"/>
    </source>
</evidence>
<dbReference type="AlphaFoldDB" id="A0A554WUX5"/>
<feature type="domain" description="Adenosine deaminase" evidence="7">
    <location>
        <begin position="404"/>
        <end position="699"/>
    </location>
</feature>
<dbReference type="GO" id="GO:0006154">
    <property type="term" value="P:adenosine catabolic process"/>
    <property type="evidence" value="ECO:0007669"/>
    <property type="project" value="TreeGrafter"/>
</dbReference>
<keyword evidence="5 8" id="KW-0378">Hydrolase</keyword>
<dbReference type="GO" id="GO:0005829">
    <property type="term" value="C:cytosol"/>
    <property type="evidence" value="ECO:0007669"/>
    <property type="project" value="TreeGrafter"/>
</dbReference>
<proteinExistence type="inferred from homology"/>